<feature type="non-terminal residue" evidence="2">
    <location>
        <position position="1"/>
    </location>
</feature>
<dbReference type="EMBL" id="JAINUG010000059">
    <property type="protein sequence ID" value="KAJ8403256.1"/>
    <property type="molecule type" value="Genomic_DNA"/>
</dbReference>
<keyword evidence="3" id="KW-1185">Reference proteome</keyword>
<accession>A0AAD7WN76</accession>
<comment type="caution">
    <text evidence="2">The sequence shown here is derived from an EMBL/GenBank/DDBJ whole genome shotgun (WGS) entry which is preliminary data.</text>
</comment>
<feature type="region of interest" description="Disordered" evidence="1">
    <location>
        <begin position="164"/>
        <end position="185"/>
    </location>
</feature>
<reference evidence="2" key="1">
    <citation type="journal article" date="2023" name="Science">
        <title>Genome structures resolve the early diversification of teleost fishes.</title>
        <authorList>
            <person name="Parey E."/>
            <person name="Louis A."/>
            <person name="Montfort J."/>
            <person name="Bouchez O."/>
            <person name="Roques C."/>
            <person name="Iampietro C."/>
            <person name="Lluch J."/>
            <person name="Castinel A."/>
            <person name="Donnadieu C."/>
            <person name="Desvignes T."/>
            <person name="Floi Bucao C."/>
            <person name="Jouanno E."/>
            <person name="Wen M."/>
            <person name="Mejri S."/>
            <person name="Dirks R."/>
            <person name="Jansen H."/>
            <person name="Henkel C."/>
            <person name="Chen W.J."/>
            <person name="Zahm M."/>
            <person name="Cabau C."/>
            <person name="Klopp C."/>
            <person name="Thompson A.W."/>
            <person name="Robinson-Rechavi M."/>
            <person name="Braasch I."/>
            <person name="Lecointre G."/>
            <person name="Bobe J."/>
            <person name="Postlethwait J.H."/>
            <person name="Berthelot C."/>
            <person name="Roest Crollius H."/>
            <person name="Guiguen Y."/>
        </authorList>
    </citation>
    <scope>NUCLEOTIDE SEQUENCE</scope>
    <source>
        <strain evidence="2">NC1722</strain>
    </source>
</reference>
<feature type="compositionally biased region" description="Basic and acidic residues" evidence="1">
    <location>
        <begin position="20"/>
        <end position="55"/>
    </location>
</feature>
<gene>
    <name evidence="2" type="ORF">AAFF_G00354730</name>
</gene>
<proteinExistence type="predicted"/>
<dbReference type="AlphaFoldDB" id="A0AAD7WN76"/>
<sequence>MSVEESYILSNIKEEDEEGWERQNEEMKREDGVRDEEVKGRWMEQEKERDEQRIRDGTYQTPETSIGLKNVGQLHCVKQEAEDLSPYVTSCLVKQPGVLNHQIEITEIGVPLSPDQPVDSNRDQEVISPWKCDVILPVKEERTLWHKGKAMTQKMIGILKSPLPDSSQKRMFSEPSRGCPVTSTKGNTGEEISNCLLYTYVTGVIQ</sequence>
<evidence type="ECO:0000313" key="2">
    <source>
        <dbReference type="EMBL" id="KAJ8403256.1"/>
    </source>
</evidence>
<feature type="region of interest" description="Disordered" evidence="1">
    <location>
        <begin position="1"/>
        <end position="55"/>
    </location>
</feature>
<evidence type="ECO:0000313" key="3">
    <source>
        <dbReference type="Proteomes" id="UP001221898"/>
    </source>
</evidence>
<organism evidence="2 3">
    <name type="scientific">Aldrovandia affinis</name>
    <dbReference type="NCBI Taxonomy" id="143900"/>
    <lineage>
        <taxon>Eukaryota</taxon>
        <taxon>Metazoa</taxon>
        <taxon>Chordata</taxon>
        <taxon>Craniata</taxon>
        <taxon>Vertebrata</taxon>
        <taxon>Euteleostomi</taxon>
        <taxon>Actinopterygii</taxon>
        <taxon>Neopterygii</taxon>
        <taxon>Teleostei</taxon>
        <taxon>Notacanthiformes</taxon>
        <taxon>Halosauridae</taxon>
        <taxon>Aldrovandia</taxon>
    </lineage>
</organism>
<protein>
    <submittedName>
        <fullName evidence="2">Uncharacterized protein</fullName>
    </submittedName>
</protein>
<evidence type="ECO:0000256" key="1">
    <source>
        <dbReference type="SAM" id="MobiDB-lite"/>
    </source>
</evidence>
<name>A0AAD7WN76_9TELE</name>
<dbReference type="Proteomes" id="UP001221898">
    <property type="component" value="Unassembled WGS sequence"/>
</dbReference>